<dbReference type="OrthoDB" id="1928288at2759"/>
<gene>
    <name evidence="1" type="ORF">ZOSMA_169G00530</name>
</gene>
<evidence type="ECO:0000313" key="2">
    <source>
        <dbReference type="Proteomes" id="UP000036987"/>
    </source>
</evidence>
<protein>
    <submittedName>
        <fullName evidence="1">Uncharacterized protein</fullName>
    </submittedName>
</protein>
<name>A0A0K9PTG7_ZOSMR</name>
<reference evidence="2" key="1">
    <citation type="journal article" date="2016" name="Nature">
        <title>The genome of the seagrass Zostera marina reveals angiosperm adaptation to the sea.</title>
        <authorList>
            <person name="Olsen J.L."/>
            <person name="Rouze P."/>
            <person name="Verhelst B."/>
            <person name="Lin Y.-C."/>
            <person name="Bayer T."/>
            <person name="Collen J."/>
            <person name="Dattolo E."/>
            <person name="De Paoli E."/>
            <person name="Dittami S."/>
            <person name="Maumus F."/>
            <person name="Michel G."/>
            <person name="Kersting A."/>
            <person name="Lauritano C."/>
            <person name="Lohaus R."/>
            <person name="Toepel M."/>
            <person name="Tonon T."/>
            <person name="Vanneste K."/>
            <person name="Amirebrahimi M."/>
            <person name="Brakel J."/>
            <person name="Bostroem C."/>
            <person name="Chovatia M."/>
            <person name="Grimwood J."/>
            <person name="Jenkins J.W."/>
            <person name="Jueterbock A."/>
            <person name="Mraz A."/>
            <person name="Stam W.T."/>
            <person name="Tice H."/>
            <person name="Bornberg-Bauer E."/>
            <person name="Green P.J."/>
            <person name="Pearson G.A."/>
            <person name="Procaccini G."/>
            <person name="Duarte C.M."/>
            <person name="Schmutz J."/>
            <person name="Reusch T.B.H."/>
            <person name="Van de Peer Y."/>
        </authorList>
    </citation>
    <scope>NUCLEOTIDE SEQUENCE [LARGE SCALE GENOMIC DNA]</scope>
    <source>
        <strain evidence="2">cv. Finnish</strain>
    </source>
</reference>
<dbReference type="EMBL" id="LFYR01000642">
    <property type="protein sequence ID" value="KMZ72261.1"/>
    <property type="molecule type" value="Genomic_DNA"/>
</dbReference>
<organism evidence="1 2">
    <name type="scientific">Zostera marina</name>
    <name type="common">Eelgrass</name>
    <dbReference type="NCBI Taxonomy" id="29655"/>
    <lineage>
        <taxon>Eukaryota</taxon>
        <taxon>Viridiplantae</taxon>
        <taxon>Streptophyta</taxon>
        <taxon>Embryophyta</taxon>
        <taxon>Tracheophyta</taxon>
        <taxon>Spermatophyta</taxon>
        <taxon>Magnoliopsida</taxon>
        <taxon>Liliopsida</taxon>
        <taxon>Zosteraceae</taxon>
        <taxon>Zostera</taxon>
    </lineage>
</organism>
<dbReference type="PANTHER" id="PTHR33167:SF26">
    <property type="entry name" value="EXPRESSED PROTEIN"/>
    <property type="match status" value="1"/>
</dbReference>
<dbReference type="PANTHER" id="PTHR33167">
    <property type="entry name" value="TRANSCRIPTION FACTOR, PUTATIVE (DUF863)-RELATED"/>
    <property type="match status" value="1"/>
</dbReference>
<comment type="caution">
    <text evidence="1">The sequence shown here is derived from an EMBL/GenBank/DDBJ whole genome shotgun (WGS) entry which is preliminary data.</text>
</comment>
<accession>A0A0K9PTG7</accession>
<dbReference type="AlphaFoldDB" id="A0A0K9PTG7"/>
<proteinExistence type="predicted"/>
<dbReference type="Proteomes" id="UP000036987">
    <property type="component" value="Unassembled WGS sequence"/>
</dbReference>
<sequence>MGIFGRQEHPKNLSIVEDFSRESIKHTMLKQETIFKAQLVELHRLYGVQKTMMSEMNTITTGSGVIFSTEKQQSMTMITGIKVSNQNTILYPKFDELPNSTGIDLDLSLSIGCGGENRN</sequence>
<keyword evidence="2" id="KW-1185">Reference proteome</keyword>
<evidence type="ECO:0000313" key="1">
    <source>
        <dbReference type="EMBL" id="KMZ72261.1"/>
    </source>
</evidence>